<gene>
    <name evidence="1" type="ORF">BDK89_0583</name>
</gene>
<dbReference type="Pfam" id="PF09438">
    <property type="entry name" value="DUF2017"/>
    <property type="match status" value="1"/>
</dbReference>
<organism evidence="1 2">
    <name type="scientific">Ilumatobacter fluminis</name>
    <dbReference type="NCBI Taxonomy" id="467091"/>
    <lineage>
        <taxon>Bacteria</taxon>
        <taxon>Bacillati</taxon>
        <taxon>Actinomycetota</taxon>
        <taxon>Acidimicrobiia</taxon>
        <taxon>Acidimicrobiales</taxon>
        <taxon>Ilumatobacteraceae</taxon>
        <taxon>Ilumatobacter</taxon>
    </lineage>
</organism>
<name>A0A4R7HY16_9ACTN</name>
<dbReference type="InterPro" id="IPR018561">
    <property type="entry name" value="AosR"/>
</dbReference>
<dbReference type="OrthoDB" id="3268479at2"/>
<accession>A0A4R7HY16</accession>
<keyword evidence="2" id="KW-1185">Reference proteome</keyword>
<dbReference type="Proteomes" id="UP000294558">
    <property type="component" value="Unassembled WGS sequence"/>
</dbReference>
<dbReference type="AlphaFoldDB" id="A0A4R7HY16"/>
<proteinExistence type="predicted"/>
<comment type="caution">
    <text evidence="1">The sequence shown here is derived from an EMBL/GenBank/DDBJ whole genome shotgun (WGS) entry which is preliminary data.</text>
</comment>
<dbReference type="EMBL" id="SOAU01000001">
    <property type="protein sequence ID" value="TDT15023.1"/>
    <property type="molecule type" value="Genomic_DNA"/>
</dbReference>
<dbReference type="RefSeq" id="WP_133867517.1">
    <property type="nucleotide sequence ID" value="NZ_SOAU01000001.1"/>
</dbReference>
<evidence type="ECO:0000313" key="1">
    <source>
        <dbReference type="EMBL" id="TDT15023.1"/>
    </source>
</evidence>
<evidence type="ECO:0000313" key="2">
    <source>
        <dbReference type="Proteomes" id="UP000294558"/>
    </source>
</evidence>
<sequence>MSRFRGPVRSTRKGFEIAVDDDEAALIRRLAGELRQLLTDDADDEHARALLVRLFPTAYPDDEELEEEYQRLMREELVASKLAALDVVDRALAPGADPLDDAGLLAFMQSVNSVRLILGTMLEVSDDPDADEVRAGLEDSPEYALYSYLSWLLEHCVRALS</sequence>
<reference evidence="1 2" key="1">
    <citation type="submission" date="2019-03" db="EMBL/GenBank/DDBJ databases">
        <title>Sequencing the genomes of 1000 actinobacteria strains.</title>
        <authorList>
            <person name="Klenk H.-P."/>
        </authorList>
    </citation>
    <scope>NUCLEOTIDE SEQUENCE [LARGE SCALE GENOMIC DNA]</scope>
    <source>
        <strain evidence="1 2">DSM 18936</strain>
    </source>
</reference>
<protein>
    <submittedName>
        <fullName evidence="1">Uncharacterized protein DUF2017</fullName>
    </submittedName>
</protein>